<name>A0A382ED96_9ZZZZ</name>
<dbReference type="Gene3D" id="1.10.540.10">
    <property type="entry name" value="Acyl-CoA dehydrogenase/oxidase, N-terminal domain"/>
    <property type="match status" value="1"/>
</dbReference>
<sequence length="76" mass="8617">MTTSPEDPRQYTRIGEFRVVVEDWMDDNAVIPEDIRMPGRGEPLSPALKEWAVQFKKKLGAKGWIAPDWPVEYGGG</sequence>
<proteinExistence type="predicted"/>
<dbReference type="AlphaFoldDB" id="A0A382ED96"/>
<gene>
    <name evidence="1" type="ORF">METZ01_LOCUS201309</name>
</gene>
<organism evidence="1">
    <name type="scientific">marine metagenome</name>
    <dbReference type="NCBI Taxonomy" id="408172"/>
    <lineage>
        <taxon>unclassified sequences</taxon>
        <taxon>metagenomes</taxon>
        <taxon>ecological metagenomes</taxon>
    </lineage>
</organism>
<reference evidence="1" key="1">
    <citation type="submission" date="2018-05" db="EMBL/GenBank/DDBJ databases">
        <authorList>
            <person name="Lanie J.A."/>
            <person name="Ng W.-L."/>
            <person name="Kazmierczak K.M."/>
            <person name="Andrzejewski T.M."/>
            <person name="Davidsen T.M."/>
            <person name="Wayne K.J."/>
            <person name="Tettelin H."/>
            <person name="Glass J.I."/>
            <person name="Rusch D."/>
            <person name="Podicherti R."/>
            <person name="Tsui H.-C.T."/>
            <person name="Winkler M.E."/>
        </authorList>
    </citation>
    <scope>NUCLEOTIDE SEQUENCE</scope>
</reference>
<dbReference type="InterPro" id="IPR037069">
    <property type="entry name" value="AcylCoA_DH/ox_N_sf"/>
</dbReference>
<feature type="non-terminal residue" evidence="1">
    <location>
        <position position="76"/>
    </location>
</feature>
<protein>
    <recommendedName>
        <fullName evidence="2">Acyl-CoA dehydrogenase/oxidase N-terminal domain-containing protein</fullName>
    </recommendedName>
</protein>
<dbReference type="GO" id="GO:0016627">
    <property type="term" value="F:oxidoreductase activity, acting on the CH-CH group of donors"/>
    <property type="evidence" value="ECO:0007669"/>
    <property type="project" value="InterPro"/>
</dbReference>
<dbReference type="GO" id="GO:0050660">
    <property type="term" value="F:flavin adenine dinucleotide binding"/>
    <property type="evidence" value="ECO:0007669"/>
    <property type="project" value="InterPro"/>
</dbReference>
<evidence type="ECO:0008006" key="2">
    <source>
        <dbReference type="Google" id="ProtNLM"/>
    </source>
</evidence>
<accession>A0A382ED96</accession>
<dbReference type="EMBL" id="UINC01043843">
    <property type="protein sequence ID" value="SVB48455.1"/>
    <property type="molecule type" value="Genomic_DNA"/>
</dbReference>
<evidence type="ECO:0000313" key="1">
    <source>
        <dbReference type="EMBL" id="SVB48455.1"/>
    </source>
</evidence>